<evidence type="ECO:0000313" key="3">
    <source>
        <dbReference type="Proteomes" id="UP000188533"/>
    </source>
</evidence>
<organism evidence="2 3">
    <name type="scientific">Lentinula edodes</name>
    <name type="common">Shiitake mushroom</name>
    <name type="synonym">Lentinus edodes</name>
    <dbReference type="NCBI Taxonomy" id="5353"/>
    <lineage>
        <taxon>Eukaryota</taxon>
        <taxon>Fungi</taxon>
        <taxon>Dikarya</taxon>
        <taxon>Basidiomycota</taxon>
        <taxon>Agaricomycotina</taxon>
        <taxon>Agaricomycetes</taxon>
        <taxon>Agaricomycetidae</taxon>
        <taxon>Agaricales</taxon>
        <taxon>Marasmiineae</taxon>
        <taxon>Omphalotaceae</taxon>
        <taxon>Lentinula</taxon>
    </lineage>
</organism>
<feature type="region of interest" description="Disordered" evidence="1">
    <location>
        <begin position="1"/>
        <end position="113"/>
    </location>
</feature>
<feature type="compositionally biased region" description="Basic and acidic residues" evidence="1">
    <location>
        <begin position="206"/>
        <end position="223"/>
    </location>
</feature>
<feature type="compositionally biased region" description="Acidic residues" evidence="1">
    <location>
        <begin position="224"/>
        <end position="242"/>
    </location>
</feature>
<dbReference type="Proteomes" id="UP000188533">
    <property type="component" value="Unassembled WGS sequence"/>
</dbReference>
<evidence type="ECO:0000256" key="1">
    <source>
        <dbReference type="SAM" id="MobiDB-lite"/>
    </source>
</evidence>
<keyword evidence="3" id="KW-1185">Reference proteome</keyword>
<reference evidence="2 3" key="1">
    <citation type="submission" date="2016-08" db="EMBL/GenBank/DDBJ databases">
        <authorList>
            <consortium name="Lentinula edodes genome sequencing consortium"/>
            <person name="Sakamoto Y."/>
            <person name="Nakade K."/>
            <person name="Sato S."/>
            <person name="Yoshida Y."/>
            <person name="Miyazaki K."/>
            <person name="Natsume S."/>
            <person name="Konno N."/>
        </authorList>
    </citation>
    <scope>NUCLEOTIDE SEQUENCE [LARGE SCALE GENOMIC DNA]</scope>
    <source>
        <strain evidence="2 3">NBRC 111202</strain>
    </source>
</reference>
<accession>A0A1Q3EIH6</accession>
<gene>
    <name evidence="2" type="ORF">LENED_008928</name>
</gene>
<feature type="region of interest" description="Disordered" evidence="1">
    <location>
        <begin position="183"/>
        <end position="259"/>
    </location>
</feature>
<dbReference type="AlphaFoldDB" id="A0A1Q3EIH6"/>
<evidence type="ECO:0000313" key="2">
    <source>
        <dbReference type="EMBL" id="GAW06969.1"/>
    </source>
</evidence>
<feature type="compositionally biased region" description="Basic and acidic residues" evidence="1">
    <location>
        <begin position="245"/>
        <end position="259"/>
    </location>
</feature>
<proteinExistence type="predicted"/>
<protein>
    <submittedName>
        <fullName evidence="2">Uncharacterized protein</fullName>
    </submittedName>
</protein>
<sequence>MRRALARVQKVKERKVEAAAKKKRVEEEVARKVAEEERKREAAAQASTARRKAAQEARKRAKQIHKISISPRRPIVELRRVKGKGKERVQAEAAGGDPDDGSNGEDNEDDDRTPCEQCRVRKLSCQMQAGVSNLTGKQLAVLESQMAQLLADNRQLREGQVKANTYHCHFNKKLNWLMMDATRRRRSPPETPEAGPSELSKKHRRIVDSDEDGKGEMEEKAEREGEEVEVEGGEEEVEEEGNELAPKKARSEKGKEREE</sequence>
<feature type="compositionally biased region" description="Basic and acidic residues" evidence="1">
    <location>
        <begin position="74"/>
        <end position="90"/>
    </location>
</feature>
<dbReference type="EMBL" id="BDGU01000370">
    <property type="protein sequence ID" value="GAW06969.1"/>
    <property type="molecule type" value="Genomic_DNA"/>
</dbReference>
<comment type="caution">
    <text evidence="2">The sequence shown here is derived from an EMBL/GenBank/DDBJ whole genome shotgun (WGS) entry which is preliminary data.</text>
</comment>
<feature type="compositionally biased region" description="Basic and acidic residues" evidence="1">
    <location>
        <begin position="10"/>
        <end position="42"/>
    </location>
</feature>
<feature type="compositionally biased region" description="Acidic residues" evidence="1">
    <location>
        <begin position="97"/>
        <end position="111"/>
    </location>
</feature>
<name>A0A1Q3EIH6_LENED</name>
<reference evidence="2 3" key="2">
    <citation type="submission" date="2017-02" db="EMBL/GenBank/DDBJ databases">
        <title>A genome survey and senescence transcriptome analysis in Lentinula edodes.</title>
        <authorList>
            <person name="Sakamoto Y."/>
            <person name="Nakade K."/>
            <person name="Sato S."/>
            <person name="Yoshida Y."/>
            <person name="Miyazaki K."/>
            <person name="Natsume S."/>
            <person name="Konno N."/>
        </authorList>
    </citation>
    <scope>NUCLEOTIDE SEQUENCE [LARGE SCALE GENOMIC DNA]</scope>
    <source>
        <strain evidence="2 3">NBRC 111202</strain>
    </source>
</reference>